<dbReference type="AlphaFoldDB" id="A0A7J6WUY3"/>
<protein>
    <recommendedName>
        <fullName evidence="2">PB1-like domain-containing protein</fullName>
    </recommendedName>
</protein>
<evidence type="ECO:0000313" key="4">
    <source>
        <dbReference type="Proteomes" id="UP000554482"/>
    </source>
</evidence>
<gene>
    <name evidence="3" type="ORF">FRX31_009885</name>
</gene>
<dbReference type="OrthoDB" id="1746151at2759"/>
<feature type="domain" description="PB1-like" evidence="2">
    <location>
        <begin position="1"/>
        <end position="103"/>
    </location>
</feature>
<dbReference type="Proteomes" id="UP000554482">
    <property type="component" value="Unassembled WGS sequence"/>
</dbReference>
<dbReference type="EMBL" id="JABWDY010010646">
    <property type="protein sequence ID" value="KAF5200528.1"/>
    <property type="molecule type" value="Genomic_DNA"/>
</dbReference>
<proteinExistence type="predicted"/>
<accession>A0A7J6WUY3</accession>
<sequence length="204" mass="24003">MMDEILFEVHHKGFFVRDPTLRYIMGKKKYFVLDIDKLGYMEIKSFVEDELGYKNVIKIHWCLARRSLHNELRLVVDDNSTRDMLNVMHQFETDQTVELYLEHELGESSNAFSDDSQVPVDFPCDEVEHNITYDDYTIDDVVEGEDNTVYHEDDQVVEVPVDSDGEARSIDVSDDELKDVRIEQYEERKGKKKKKKPTEEESLL</sequence>
<reference evidence="3 4" key="1">
    <citation type="submission" date="2020-06" db="EMBL/GenBank/DDBJ databases">
        <title>Transcriptomic and genomic resources for Thalictrum thalictroides and T. hernandezii: Facilitating candidate gene discovery in an emerging model plant lineage.</title>
        <authorList>
            <person name="Arias T."/>
            <person name="Riano-Pachon D.M."/>
            <person name="Di Stilio V.S."/>
        </authorList>
    </citation>
    <scope>NUCLEOTIDE SEQUENCE [LARGE SCALE GENOMIC DNA]</scope>
    <source>
        <strain evidence="4">cv. WT478/WT964</strain>
        <tissue evidence="3">Leaves</tissue>
    </source>
</reference>
<feature type="compositionally biased region" description="Basic and acidic residues" evidence="1">
    <location>
        <begin position="178"/>
        <end position="189"/>
    </location>
</feature>
<organism evidence="3 4">
    <name type="scientific">Thalictrum thalictroides</name>
    <name type="common">Rue-anemone</name>
    <name type="synonym">Anemone thalictroides</name>
    <dbReference type="NCBI Taxonomy" id="46969"/>
    <lineage>
        <taxon>Eukaryota</taxon>
        <taxon>Viridiplantae</taxon>
        <taxon>Streptophyta</taxon>
        <taxon>Embryophyta</taxon>
        <taxon>Tracheophyta</taxon>
        <taxon>Spermatophyta</taxon>
        <taxon>Magnoliopsida</taxon>
        <taxon>Ranunculales</taxon>
        <taxon>Ranunculaceae</taxon>
        <taxon>Thalictroideae</taxon>
        <taxon>Thalictrum</taxon>
    </lineage>
</organism>
<evidence type="ECO:0000313" key="3">
    <source>
        <dbReference type="EMBL" id="KAF5200528.1"/>
    </source>
</evidence>
<feature type="non-terminal residue" evidence="3">
    <location>
        <position position="204"/>
    </location>
</feature>
<dbReference type="InterPro" id="IPR058594">
    <property type="entry name" value="PB1-like_dom_pln"/>
</dbReference>
<dbReference type="Pfam" id="PF26130">
    <property type="entry name" value="PB1-like"/>
    <property type="match status" value="1"/>
</dbReference>
<name>A0A7J6WUY3_THATH</name>
<keyword evidence="4" id="KW-1185">Reference proteome</keyword>
<feature type="region of interest" description="Disordered" evidence="1">
    <location>
        <begin position="148"/>
        <end position="204"/>
    </location>
</feature>
<comment type="caution">
    <text evidence="3">The sequence shown here is derived from an EMBL/GenBank/DDBJ whole genome shotgun (WGS) entry which is preliminary data.</text>
</comment>
<evidence type="ECO:0000256" key="1">
    <source>
        <dbReference type="SAM" id="MobiDB-lite"/>
    </source>
</evidence>
<evidence type="ECO:0000259" key="2">
    <source>
        <dbReference type="Pfam" id="PF26130"/>
    </source>
</evidence>